<evidence type="ECO:0000313" key="2">
    <source>
        <dbReference type="Proteomes" id="UP001527925"/>
    </source>
</evidence>
<protein>
    <submittedName>
        <fullName evidence="1">Uncharacterized protein</fullName>
    </submittedName>
</protein>
<sequence>MNFNRSTVGLLLDRLERLDKAALQPADSRAASELAGAVAALTAAAEHIVAQQAGRTDLQQALRFDTVALAASVLSSQAARAARRLEVDLHDLGEAATAEAADRAVLAQVLERLPTPPQPRTDVEVLLAAFPEWIQANGITRDNWKSFKGTLSSTAANGSGEEEEEEEPQIAWDENDRITHLCLVDGDVVGSIPTLIGRLDRLTVLDLGSNGLVGDVPPQIGSLVNLTELHLDNNSLTGAAKPYIGFAVFVSLVEPNNMQECNNICNLTQLKELYLNNNQLTWPIHPEC</sequence>
<name>A0ABR4NKM1_9FUNG</name>
<dbReference type="InterPro" id="IPR001611">
    <property type="entry name" value="Leu-rich_rpt"/>
</dbReference>
<dbReference type="EMBL" id="JADGIZ020000001">
    <property type="protein sequence ID" value="KAL2920009.1"/>
    <property type="molecule type" value="Genomic_DNA"/>
</dbReference>
<reference evidence="1 2" key="1">
    <citation type="submission" date="2023-09" db="EMBL/GenBank/DDBJ databases">
        <title>Pangenome analysis of Batrachochytrium dendrobatidis and related Chytrids.</title>
        <authorList>
            <person name="Yacoub M.N."/>
            <person name="Stajich J.E."/>
            <person name="James T.Y."/>
        </authorList>
    </citation>
    <scope>NUCLEOTIDE SEQUENCE [LARGE SCALE GENOMIC DNA]</scope>
    <source>
        <strain evidence="1 2">JEL0888</strain>
    </source>
</reference>
<comment type="caution">
    <text evidence="1">The sequence shown here is derived from an EMBL/GenBank/DDBJ whole genome shotgun (WGS) entry which is preliminary data.</text>
</comment>
<gene>
    <name evidence="1" type="ORF">HK105_200075</name>
</gene>
<accession>A0ABR4NKM1</accession>
<dbReference type="Proteomes" id="UP001527925">
    <property type="component" value="Unassembled WGS sequence"/>
</dbReference>
<evidence type="ECO:0000313" key="1">
    <source>
        <dbReference type="EMBL" id="KAL2920009.1"/>
    </source>
</evidence>
<keyword evidence="2" id="KW-1185">Reference proteome</keyword>
<dbReference type="PANTHER" id="PTHR48009:SF16">
    <property type="entry name" value="LEUCINE-RICH REPEAT-CONTAINING N-TERMINAL PLANT-TYPE DOMAIN-CONTAINING PROTEIN"/>
    <property type="match status" value="1"/>
</dbReference>
<dbReference type="SUPFAM" id="SSF52058">
    <property type="entry name" value="L domain-like"/>
    <property type="match status" value="1"/>
</dbReference>
<dbReference type="InterPro" id="IPR053213">
    <property type="entry name" value="RLP29"/>
</dbReference>
<organism evidence="1 2">
    <name type="scientific">Polyrhizophydium stewartii</name>
    <dbReference type="NCBI Taxonomy" id="2732419"/>
    <lineage>
        <taxon>Eukaryota</taxon>
        <taxon>Fungi</taxon>
        <taxon>Fungi incertae sedis</taxon>
        <taxon>Chytridiomycota</taxon>
        <taxon>Chytridiomycota incertae sedis</taxon>
        <taxon>Chytridiomycetes</taxon>
        <taxon>Rhizophydiales</taxon>
        <taxon>Rhizophydiales incertae sedis</taxon>
        <taxon>Polyrhizophydium</taxon>
    </lineage>
</organism>
<dbReference type="InterPro" id="IPR032675">
    <property type="entry name" value="LRR_dom_sf"/>
</dbReference>
<proteinExistence type="predicted"/>
<dbReference type="Gene3D" id="3.80.10.10">
    <property type="entry name" value="Ribonuclease Inhibitor"/>
    <property type="match status" value="1"/>
</dbReference>
<dbReference type="PANTHER" id="PTHR48009">
    <property type="entry name" value="LEUCINE-RICH REPEAT (LRR) FAMILY PROTEIN"/>
    <property type="match status" value="1"/>
</dbReference>
<dbReference type="Pfam" id="PF00560">
    <property type="entry name" value="LRR_1"/>
    <property type="match status" value="3"/>
</dbReference>